<keyword evidence="2" id="KW-1185">Reference proteome</keyword>
<evidence type="ECO:0000313" key="1">
    <source>
        <dbReference type="EMBL" id="GAA3384985.1"/>
    </source>
</evidence>
<accession>A0ABP6SUM1</accession>
<sequence length="131" mass="13799">MATLTADVEGAGLKLVRSDVDPHRPELQFLMAGDDPAVLRDTAAAMCAKAFGVEPAAGAVTYLSRGTDDDALGVLAGFGLTGQVFRHLDDDGLDVVEVRLAKADLARIPESRIQTALEAALNAEVRLILEI</sequence>
<proteinExistence type="predicted"/>
<gene>
    <name evidence="1" type="ORF">GCM10020369_16720</name>
</gene>
<reference evidence="2" key="1">
    <citation type="journal article" date="2019" name="Int. J. Syst. Evol. Microbiol.">
        <title>The Global Catalogue of Microorganisms (GCM) 10K type strain sequencing project: providing services to taxonomists for standard genome sequencing and annotation.</title>
        <authorList>
            <consortium name="The Broad Institute Genomics Platform"/>
            <consortium name="The Broad Institute Genome Sequencing Center for Infectious Disease"/>
            <person name="Wu L."/>
            <person name="Ma J."/>
        </authorList>
    </citation>
    <scope>NUCLEOTIDE SEQUENCE [LARGE SCALE GENOMIC DNA]</scope>
    <source>
        <strain evidence="2">JCM 9458</strain>
    </source>
</reference>
<dbReference type="Proteomes" id="UP001501676">
    <property type="component" value="Unassembled WGS sequence"/>
</dbReference>
<organism evidence="1 2">
    <name type="scientific">Cryptosporangium minutisporangium</name>
    <dbReference type="NCBI Taxonomy" id="113569"/>
    <lineage>
        <taxon>Bacteria</taxon>
        <taxon>Bacillati</taxon>
        <taxon>Actinomycetota</taxon>
        <taxon>Actinomycetes</taxon>
        <taxon>Cryptosporangiales</taxon>
        <taxon>Cryptosporangiaceae</taxon>
        <taxon>Cryptosporangium</taxon>
    </lineage>
</organism>
<dbReference type="EMBL" id="BAAAYN010000011">
    <property type="protein sequence ID" value="GAA3384985.1"/>
    <property type="molecule type" value="Genomic_DNA"/>
</dbReference>
<comment type="caution">
    <text evidence="1">The sequence shown here is derived from an EMBL/GenBank/DDBJ whole genome shotgun (WGS) entry which is preliminary data.</text>
</comment>
<name>A0ABP6SUM1_9ACTN</name>
<evidence type="ECO:0000313" key="2">
    <source>
        <dbReference type="Proteomes" id="UP001501676"/>
    </source>
</evidence>
<protein>
    <submittedName>
        <fullName evidence="1">Uncharacterized protein</fullName>
    </submittedName>
</protein>